<dbReference type="EMBL" id="RZGK01000003">
    <property type="protein sequence ID" value="KAF9700133.1"/>
    <property type="molecule type" value="Genomic_DNA"/>
</dbReference>
<protein>
    <submittedName>
        <fullName evidence="2">Uncharacterized protein</fullName>
    </submittedName>
</protein>
<comment type="caution">
    <text evidence="2">The sequence shown here is derived from an EMBL/GenBank/DDBJ whole genome shotgun (WGS) entry which is preliminary data.</text>
</comment>
<proteinExistence type="predicted"/>
<accession>A0A8H7MLL2</accession>
<dbReference type="Proteomes" id="UP000651452">
    <property type="component" value="Unassembled WGS sequence"/>
</dbReference>
<reference evidence="2" key="1">
    <citation type="submission" date="2018-12" db="EMBL/GenBank/DDBJ databases">
        <authorList>
            <person name="Syme R.A."/>
            <person name="Farfan-Caceres L."/>
            <person name="Lichtenzveig J."/>
        </authorList>
    </citation>
    <scope>NUCLEOTIDE SEQUENCE</scope>
    <source>
        <strain evidence="2">Al4</strain>
    </source>
</reference>
<organism evidence="2 3">
    <name type="scientific">Ascochyta lentis</name>
    <dbReference type="NCBI Taxonomy" id="205686"/>
    <lineage>
        <taxon>Eukaryota</taxon>
        <taxon>Fungi</taxon>
        <taxon>Dikarya</taxon>
        <taxon>Ascomycota</taxon>
        <taxon>Pezizomycotina</taxon>
        <taxon>Dothideomycetes</taxon>
        <taxon>Pleosporomycetidae</taxon>
        <taxon>Pleosporales</taxon>
        <taxon>Pleosporineae</taxon>
        <taxon>Didymellaceae</taxon>
        <taxon>Ascochyta</taxon>
    </lineage>
</organism>
<evidence type="ECO:0000256" key="1">
    <source>
        <dbReference type="SAM" id="MobiDB-lite"/>
    </source>
</evidence>
<feature type="region of interest" description="Disordered" evidence="1">
    <location>
        <begin position="1"/>
        <end position="22"/>
    </location>
</feature>
<feature type="region of interest" description="Disordered" evidence="1">
    <location>
        <begin position="80"/>
        <end position="104"/>
    </location>
</feature>
<sequence>MDHKKTHPEHIMSSNQVGKVSADSDGTIASAQLLETPRGPLVAGFDIEDIEDIENIFEPSLLGFDQDDDDGRMSVCVETEGGSQRSEHTYTGFHSPAPEGTDTGSCNCSSDVQAGLESHSKEVHVLEEMAEKLPTSWKDIRSELPDAYKWDTTYDTTQGGFEFDQGCWTCTPLPDGELRRIPLTIAKAPVVLPARYRWPPIGGVNPPPDPRPLSPIDCQSELDLDTIEDIFRTFDGSVGFYVLINGLMQVIVRKDFDTAWASSHLPHKFGGLKVCYINNTIEPTMLPTEVTTTRAGSSTSFSSLFHSPKPAQTLQLNDMIEARARKRSIFRERDQYAGRFGLRVAREGGVFLIMSSHVICEAILGKSLDRDKLRGDWNEQVELFAGNSKIGVIEKTYDECADVYPNGFGHDITLVKPSTAASVASVQSPVHGLGWLCQNEWSSIRRKTAPLRILGSTGPHRCAKSVECSLESQVRGIGQGIFRNQNEAAGAKPVGAHDERTWRDFVSRAFLYRVSPDFDKPNGYSGIAVCAEGTREDGTEGLGIVGFQSFVQRHDQDTYDLEGPALETRLKYGAVAFYGAFEVPEDLRKNYTIL</sequence>
<reference evidence="2" key="2">
    <citation type="submission" date="2020-09" db="EMBL/GenBank/DDBJ databases">
        <title>Reference genome assembly for Australian Ascochyta lentis isolate Al4.</title>
        <authorList>
            <person name="Lee R.C."/>
            <person name="Farfan-Caceres L.M."/>
            <person name="Debler J.W."/>
            <person name="Williams A.H."/>
            <person name="Henares B.M."/>
        </authorList>
    </citation>
    <scope>NUCLEOTIDE SEQUENCE</scope>
    <source>
        <strain evidence="2">Al4</strain>
    </source>
</reference>
<dbReference type="AlphaFoldDB" id="A0A8H7MLL2"/>
<gene>
    <name evidence="2" type="ORF">EKO04_002027</name>
</gene>
<keyword evidence="3" id="KW-1185">Reference proteome</keyword>
<name>A0A8H7MLL2_9PLEO</name>
<evidence type="ECO:0000313" key="2">
    <source>
        <dbReference type="EMBL" id="KAF9700133.1"/>
    </source>
</evidence>
<evidence type="ECO:0000313" key="3">
    <source>
        <dbReference type="Proteomes" id="UP000651452"/>
    </source>
</evidence>
<dbReference type="OrthoDB" id="5384519at2759"/>